<reference evidence="1" key="1">
    <citation type="journal article" date="2020" name="Nature">
        <title>Giant virus diversity and host interactions through global metagenomics.</title>
        <authorList>
            <person name="Schulz F."/>
            <person name="Roux S."/>
            <person name="Paez-Espino D."/>
            <person name="Jungbluth S."/>
            <person name="Walsh D.A."/>
            <person name="Denef V.J."/>
            <person name="McMahon K.D."/>
            <person name="Konstantinidis K.T."/>
            <person name="Eloe-Fadrosh E.A."/>
            <person name="Kyrpides N.C."/>
            <person name="Woyke T."/>
        </authorList>
    </citation>
    <scope>NUCLEOTIDE SEQUENCE</scope>
    <source>
        <strain evidence="1">GVMAG-M-3300020166-18</strain>
    </source>
</reference>
<accession>A0A6C0BVR3</accession>
<sequence length="163" mass="19453">MAYLDVLPYELQDMIWKYVNEIKLKDVHIELKAELSNDIPRTEVLVYDNPTLYMKKLNEVMNILSEHKDSVQKCYKYLMWYLIKYYSTKHKVAFANPKAFDTRGKELVQHVNNMVQSIHRLTYHMQSIDTKNYTGLLEIKNRLTVLTYGELHGLKIHMVEIRL</sequence>
<protein>
    <submittedName>
        <fullName evidence="1">Uncharacterized protein</fullName>
    </submittedName>
</protein>
<proteinExistence type="predicted"/>
<evidence type="ECO:0000313" key="1">
    <source>
        <dbReference type="EMBL" id="QHS96326.1"/>
    </source>
</evidence>
<dbReference type="EMBL" id="MN739271">
    <property type="protein sequence ID" value="QHS96326.1"/>
    <property type="molecule type" value="Genomic_DNA"/>
</dbReference>
<name>A0A6C0BVR3_9ZZZZ</name>
<organism evidence="1">
    <name type="scientific">viral metagenome</name>
    <dbReference type="NCBI Taxonomy" id="1070528"/>
    <lineage>
        <taxon>unclassified sequences</taxon>
        <taxon>metagenomes</taxon>
        <taxon>organismal metagenomes</taxon>
    </lineage>
</organism>
<dbReference type="AlphaFoldDB" id="A0A6C0BVR3"/>